<dbReference type="EMBL" id="CP036280">
    <property type="protein sequence ID" value="QDU72578.1"/>
    <property type="molecule type" value="Genomic_DNA"/>
</dbReference>
<dbReference type="Proteomes" id="UP000320386">
    <property type="component" value="Chromosome"/>
</dbReference>
<reference evidence="2 3" key="1">
    <citation type="submission" date="2019-02" db="EMBL/GenBank/DDBJ databases">
        <title>Deep-cultivation of Planctomycetes and their phenomic and genomic characterization uncovers novel biology.</title>
        <authorList>
            <person name="Wiegand S."/>
            <person name="Jogler M."/>
            <person name="Boedeker C."/>
            <person name="Pinto D."/>
            <person name="Vollmers J."/>
            <person name="Rivas-Marin E."/>
            <person name="Kohn T."/>
            <person name="Peeters S.H."/>
            <person name="Heuer A."/>
            <person name="Rast P."/>
            <person name="Oberbeckmann S."/>
            <person name="Bunk B."/>
            <person name="Jeske O."/>
            <person name="Meyerdierks A."/>
            <person name="Storesund J.E."/>
            <person name="Kallscheuer N."/>
            <person name="Luecker S."/>
            <person name="Lage O.M."/>
            <person name="Pohl T."/>
            <person name="Merkel B.J."/>
            <person name="Hornburger P."/>
            <person name="Mueller R.-W."/>
            <person name="Bruemmer F."/>
            <person name="Labrenz M."/>
            <person name="Spormann A.M."/>
            <person name="Op den Camp H."/>
            <person name="Overmann J."/>
            <person name="Amann R."/>
            <person name="Jetten M.S.M."/>
            <person name="Mascher T."/>
            <person name="Medema M.H."/>
            <person name="Devos D.P."/>
            <person name="Kaster A.-K."/>
            <person name="Ovreas L."/>
            <person name="Rohde M."/>
            <person name="Galperin M.Y."/>
            <person name="Jogler C."/>
        </authorList>
    </citation>
    <scope>NUCLEOTIDE SEQUENCE [LARGE SCALE GENOMIC DNA]</scope>
    <source>
        <strain evidence="2 3">Pan265</strain>
    </source>
</reference>
<dbReference type="Gene3D" id="2.60.40.10">
    <property type="entry name" value="Immunoglobulins"/>
    <property type="match status" value="1"/>
</dbReference>
<dbReference type="InterPro" id="IPR013783">
    <property type="entry name" value="Ig-like_fold"/>
</dbReference>
<dbReference type="KEGG" id="mcad:Pan265_24480"/>
<gene>
    <name evidence="2" type="ORF">Pan265_24480</name>
</gene>
<evidence type="ECO:0000256" key="1">
    <source>
        <dbReference type="SAM" id="MobiDB-lite"/>
    </source>
</evidence>
<dbReference type="RefSeq" id="WP_145446753.1">
    <property type="nucleotide sequence ID" value="NZ_CP036280.1"/>
</dbReference>
<keyword evidence="3" id="KW-1185">Reference proteome</keyword>
<evidence type="ECO:0000313" key="3">
    <source>
        <dbReference type="Proteomes" id="UP000320386"/>
    </source>
</evidence>
<evidence type="ECO:0000313" key="2">
    <source>
        <dbReference type="EMBL" id="QDU72578.1"/>
    </source>
</evidence>
<sequence length="797" mass="87151">MNLRLPWATDDLPSEPHARLETLESRLLLAADGFDEQALRDAILDDNPHAVIAIDHDTTTITIASEQDLNLDQEFSDLYPETYDLVITTEGKLNLSYVDAPNSSGSLEGRTLVDPNNVVTASTSGSASSGAVTLTSTASTARPQRQYNTSQYFPDISLDNVETNWIQDEAVSIRLPLTINSTSSHPIKPGSTCNLTVALVPVDDSSNAQVIHTENDLRLNGLRAGGQKRFNINLTLPEYVDPGEYHIRLSARPEFYATARVHTTSGTITVEDGQRELAAHILHTRLPQTVVAQQRLRGSVTATIRNEGNLNTDPRTPHTFTLHAVSADGTAPIVLAERTQRLGRLQPDATRKVHFRVNTTLVDTGLYTLAVTIDTNSISAAQTNNAAPAPNNDAASAAAQTLEVEPAYHDLSLEINEARLRLPQQILETQTPRIRIPIQVTLEGNTRFARGATYSVETYINTPEGEVVLAARDNLRADRLRPGRAQRINLLATLPDNLDAGTHDLKVRLAASPQTHETNANDNASDNNADAIPLNIQQRVDDLGIEIHSTRINYRSLPSSQEPQALAHATGRAVVNITHQGNARLSRTDQATVELVAISNDGQSVTSLGETTVNLRNMKPGSTKRVTIRTQVIVVDTPEGYSYGVRLLTRQTDSNPANNVDLQSNGLVISSLATTDDNENSDWAPDHALAGEYYFNLATGSNVYNQDERYEMFFSQNLGGQRGTYTVTTDQAQTTVGSGIYLYDKTDDDQATFTLFDYLGGLGGLVLDYTAPGLFDYELELKGTEWSSWKRKQLPVI</sequence>
<feature type="region of interest" description="Disordered" evidence="1">
    <location>
        <begin position="122"/>
        <end position="141"/>
    </location>
</feature>
<protein>
    <submittedName>
        <fullName evidence="2">Uncharacterized protein</fullName>
    </submittedName>
</protein>
<name>A0A518C029_9BACT</name>
<organism evidence="2 3">
    <name type="scientific">Mucisphaera calidilacus</name>
    <dbReference type="NCBI Taxonomy" id="2527982"/>
    <lineage>
        <taxon>Bacteria</taxon>
        <taxon>Pseudomonadati</taxon>
        <taxon>Planctomycetota</taxon>
        <taxon>Phycisphaerae</taxon>
        <taxon>Phycisphaerales</taxon>
        <taxon>Phycisphaeraceae</taxon>
        <taxon>Mucisphaera</taxon>
    </lineage>
</organism>
<dbReference type="AlphaFoldDB" id="A0A518C029"/>
<proteinExistence type="predicted"/>
<accession>A0A518C029</accession>